<dbReference type="EMBL" id="AE005674">
    <property type="protein sequence ID" value="AAN43337.1"/>
    <property type="molecule type" value="Genomic_DNA"/>
</dbReference>
<accession>A0A0H2UZT3</accession>
<feature type="region of interest" description="Disordered" evidence="2">
    <location>
        <begin position="1"/>
        <end position="20"/>
    </location>
</feature>
<dbReference type="SMART" id="SM00829">
    <property type="entry name" value="PKS_ER"/>
    <property type="match status" value="1"/>
</dbReference>
<dbReference type="SUPFAM" id="SSF51735">
    <property type="entry name" value="NAD(P)-binding Rossmann-fold domains"/>
    <property type="match status" value="1"/>
</dbReference>
<dbReference type="InterPro" id="IPR011032">
    <property type="entry name" value="GroES-like_sf"/>
</dbReference>
<evidence type="ECO:0000313" key="5">
    <source>
        <dbReference type="Proteomes" id="UP000001006"/>
    </source>
</evidence>
<evidence type="ECO:0000256" key="2">
    <source>
        <dbReference type="SAM" id="MobiDB-lite"/>
    </source>
</evidence>
<dbReference type="FunFam" id="3.40.50.720:FF:000121">
    <property type="entry name" value="Prostaglandin reductase 2"/>
    <property type="match status" value="1"/>
</dbReference>
<gene>
    <name evidence="4" type="primary">yncB</name>
    <name evidence="4" type="ordered locus">SF1766</name>
</gene>
<organism evidence="4 5">
    <name type="scientific">Shigella flexneri</name>
    <dbReference type="NCBI Taxonomy" id="623"/>
    <lineage>
        <taxon>Bacteria</taxon>
        <taxon>Pseudomonadati</taxon>
        <taxon>Pseudomonadota</taxon>
        <taxon>Gammaproteobacteria</taxon>
        <taxon>Enterobacterales</taxon>
        <taxon>Enterobacteriaceae</taxon>
        <taxon>Shigella</taxon>
    </lineage>
</organism>
<dbReference type="PANTHER" id="PTHR43205">
    <property type="entry name" value="PROSTAGLANDIN REDUCTASE"/>
    <property type="match status" value="1"/>
</dbReference>
<keyword evidence="5" id="KW-1185">Reference proteome</keyword>
<dbReference type="InterPro" id="IPR036291">
    <property type="entry name" value="NAD(P)-bd_dom_sf"/>
</dbReference>
<dbReference type="InterPro" id="IPR041694">
    <property type="entry name" value="ADH_N_2"/>
</dbReference>
<protein>
    <submittedName>
        <fullName evidence="4">Oxidoreductase</fullName>
    </submittedName>
</protein>
<dbReference type="Gene3D" id="3.90.180.10">
    <property type="entry name" value="Medium-chain alcohol dehydrogenases, catalytic domain"/>
    <property type="match status" value="1"/>
</dbReference>
<feature type="region of interest" description="Disordered" evidence="2">
    <location>
        <begin position="35"/>
        <end position="55"/>
    </location>
</feature>
<evidence type="ECO:0000313" key="4">
    <source>
        <dbReference type="EMBL" id="AAN43337.1"/>
    </source>
</evidence>
<dbReference type="Gene3D" id="3.40.50.720">
    <property type="entry name" value="NAD(P)-binding Rossmann-like Domain"/>
    <property type="match status" value="1"/>
</dbReference>
<dbReference type="PANTHER" id="PTHR43205:SF7">
    <property type="entry name" value="PROSTAGLANDIN REDUCTASE 1"/>
    <property type="match status" value="1"/>
</dbReference>
<evidence type="ECO:0000259" key="3">
    <source>
        <dbReference type="SMART" id="SM00829"/>
    </source>
</evidence>
<feature type="domain" description="Enoyl reductase (ER)" evidence="3">
    <location>
        <begin position="52"/>
        <end position="370"/>
    </location>
</feature>
<dbReference type="GO" id="GO:0016628">
    <property type="term" value="F:oxidoreductase activity, acting on the CH-CH group of donors, NAD or NADP as acceptor"/>
    <property type="evidence" value="ECO:0007669"/>
    <property type="project" value="InterPro"/>
</dbReference>
<dbReference type="InterPro" id="IPR045010">
    <property type="entry name" value="MDR_fam"/>
</dbReference>
<dbReference type="AlphaFoldDB" id="A0A0H2UZT3"/>
<dbReference type="GeneID" id="1024921"/>
<dbReference type="PaxDb" id="198214-SF1766"/>
<sequence>MLQRGCDGCKQNQSREPATIDGFMPKAQESIMGQQKQRNRRWVLPSRPHGAPVPENFRLEEDDVATPGEGQVLLRTVYLSLDPYMRGRMSDEPSYSPPVDIGGVMVGGTVSRVVESNHPDYQPGDWVLGYSGWQDYDISSGDDLVKLGDHPQNPSWSLGVLGMPGFTAYMGLLDIGQPKEGETLVVAAATEPVGATVGQIGKLKGCRVVGVAGGAEKCRHATEVLGFDVCLDHHADDFAEQLAKACPKGIDIYYENVGGKVFDAVLPLLNTSARIPVCGLVSSYNATELPPGPDRLPLLMATVLKKRIRLQGFIIAQDYGHRIHEFQKEMGQWVKEDKIHYREDITDGLENAPQTFIGLLKGKNFGKVVIRVAGDDKSFNGGVSRHKNPGKKLIFSFN</sequence>
<dbReference type="Pfam" id="PF00107">
    <property type="entry name" value="ADH_zinc_N"/>
    <property type="match status" value="1"/>
</dbReference>
<dbReference type="SUPFAM" id="SSF50129">
    <property type="entry name" value="GroES-like"/>
    <property type="match status" value="2"/>
</dbReference>
<proteinExistence type="predicted"/>
<dbReference type="RefSeq" id="NP_707630.1">
    <property type="nucleotide sequence ID" value="NC_004337.2"/>
</dbReference>
<name>A0A0H2UZT3_SHIFL</name>
<dbReference type="Pfam" id="PF16884">
    <property type="entry name" value="ADH_N_2"/>
    <property type="match status" value="1"/>
</dbReference>
<evidence type="ECO:0000256" key="1">
    <source>
        <dbReference type="ARBA" id="ARBA00023002"/>
    </source>
</evidence>
<reference evidence="4 5" key="1">
    <citation type="journal article" date="2002" name="Nucleic Acids Res.">
        <title>Genome sequence of Shigella flexneri 2a: insights into pathogenicity through comparison with genomes of Escherichia coli K12 and O157.</title>
        <authorList>
            <person name="Jin Q."/>
            <person name="Yuan Z."/>
            <person name="Xu J."/>
            <person name="Wang Y."/>
            <person name="Shen Y."/>
            <person name="Lu W."/>
            <person name="Wang J."/>
            <person name="Liu H."/>
            <person name="Yang J."/>
            <person name="Yang F."/>
            <person name="Zhang X."/>
            <person name="Zhang J."/>
            <person name="Yang G."/>
            <person name="Wu H."/>
            <person name="Qu D."/>
            <person name="Dong J."/>
            <person name="Sun L."/>
            <person name="Xue Y."/>
            <person name="Zhao A."/>
            <person name="Gao Y."/>
            <person name="Zhu J."/>
            <person name="Kan B."/>
            <person name="Ding K."/>
            <person name="Chen S."/>
            <person name="Cheng H."/>
            <person name="Yao Z."/>
            <person name="He B."/>
            <person name="Chen R."/>
            <person name="Ma D."/>
            <person name="Qiang B."/>
            <person name="Wen Y."/>
            <person name="Hou Y."/>
            <person name="Yu J."/>
        </authorList>
    </citation>
    <scope>NUCLEOTIDE SEQUENCE [LARGE SCALE GENOMIC DNA]</scope>
    <source>
        <strain evidence="5">301 / Serotype 2a</strain>
    </source>
</reference>
<dbReference type="CDD" id="cd05288">
    <property type="entry name" value="PGDH"/>
    <property type="match status" value="1"/>
</dbReference>
<dbReference type="Proteomes" id="UP000001006">
    <property type="component" value="Chromosome"/>
</dbReference>
<dbReference type="KEGG" id="sfl:SF1766"/>
<dbReference type="InterPro" id="IPR013149">
    <property type="entry name" value="ADH-like_C"/>
</dbReference>
<dbReference type="HOGENOM" id="CLU_026673_29_2_6"/>
<dbReference type="InterPro" id="IPR020843">
    <property type="entry name" value="ER"/>
</dbReference>
<keyword evidence="1" id="KW-0560">Oxidoreductase</keyword>
<dbReference type="PATRIC" id="fig|198214.7.peg.2093"/>